<comment type="caution">
    <text evidence="2">The sequence shown here is derived from an EMBL/GenBank/DDBJ whole genome shotgun (WGS) entry which is preliminary data.</text>
</comment>
<dbReference type="NCBIfam" id="NF002541">
    <property type="entry name" value="PRK02101.1-1"/>
    <property type="match status" value="1"/>
</dbReference>
<keyword evidence="3" id="KW-1185">Reference proteome</keyword>
<evidence type="ECO:0000313" key="3">
    <source>
        <dbReference type="Proteomes" id="UP000294593"/>
    </source>
</evidence>
<dbReference type="GO" id="GO:0033194">
    <property type="term" value="P:response to hydroperoxide"/>
    <property type="evidence" value="ECO:0007669"/>
    <property type="project" value="TreeGrafter"/>
</dbReference>
<dbReference type="NCBIfam" id="NF002542">
    <property type="entry name" value="PRK02101.1-3"/>
    <property type="match status" value="1"/>
</dbReference>
<proteinExistence type="inferred from homology"/>
<protein>
    <recommendedName>
        <fullName evidence="1">UPF0246 protein EV672_106227</fullName>
    </recommendedName>
</protein>
<dbReference type="AlphaFoldDB" id="A0A4R6R8P8"/>
<dbReference type="EMBL" id="SNXW01000006">
    <property type="protein sequence ID" value="TDP82264.1"/>
    <property type="molecule type" value="Genomic_DNA"/>
</dbReference>
<dbReference type="PANTHER" id="PTHR30283">
    <property type="entry name" value="PEROXIDE STRESS RESPONSE PROTEIN YAAA"/>
    <property type="match status" value="1"/>
</dbReference>
<dbReference type="GO" id="GO:0005829">
    <property type="term" value="C:cytosol"/>
    <property type="evidence" value="ECO:0007669"/>
    <property type="project" value="TreeGrafter"/>
</dbReference>
<evidence type="ECO:0000313" key="2">
    <source>
        <dbReference type="EMBL" id="TDP82264.1"/>
    </source>
</evidence>
<dbReference type="Proteomes" id="UP000294593">
    <property type="component" value="Unassembled WGS sequence"/>
</dbReference>
<dbReference type="Pfam" id="PF03883">
    <property type="entry name" value="H2O2_YaaD"/>
    <property type="match status" value="1"/>
</dbReference>
<accession>A0A4R6R8P8</accession>
<comment type="similarity">
    <text evidence="1">Belongs to the UPF0246 family.</text>
</comment>
<dbReference type="OrthoDB" id="9777133at2"/>
<dbReference type="RefSeq" id="WP_133609511.1">
    <property type="nucleotide sequence ID" value="NZ_SNXW01000006.1"/>
</dbReference>
<name>A0A4R6R8P8_9BURK</name>
<dbReference type="PANTHER" id="PTHR30283:SF4">
    <property type="entry name" value="PEROXIDE STRESS RESISTANCE PROTEIN YAAA"/>
    <property type="match status" value="1"/>
</dbReference>
<reference evidence="2 3" key="1">
    <citation type="submission" date="2019-03" db="EMBL/GenBank/DDBJ databases">
        <title>Genomic Encyclopedia of Type Strains, Phase IV (KMG-IV): sequencing the most valuable type-strain genomes for metagenomic binning, comparative biology and taxonomic classification.</title>
        <authorList>
            <person name="Goeker M."/>
        </authorList>
    </citation>
    <scope>NUCLEOTIDE SEQUENCE [LARGE SCALE GENOMIC DNA]</scope>
    <source>
        <strain evidence="2 3">DSM 11901</strain>
    </source>
</reference>
<gene>
    <name evidence="2" type="ORF">EV672_106227</name>
</gene>
<sequence length="260" mass="29151">MLILLSPAKSLDYDTPATTTRHTLPQFTDESAALIEVLKPYTPSQLALLMDLSDALSTLNVARYAAWQPKFTATNSKQAVLAFNGDVYEGLDAASLKPADLDWAQEHVGILSGLYGILRPLDWMQPYRLEMGTKLANPRGKDLYAWWGDRLAEHLNQRLAEQGSDLVVNLASQEYFKSVKRKALKARVVECVFEDWKNGQWKIISFHAKRARGLMARHAIQHRAKTLKALLSFDAEGYAHDAAASEPDRLVFRRRSSPAA</sequence>
<dbReference type="InterPro" id="IPR005583">
    <property type="entry name" value="YaaA"/>
</dbReference>
<organism evidence="2 3">
    <name type="scientific">Aquabacterium commune</name>
    <dbReference type="NCBI Taxonomy" id="70586"/>
    <lineage>
        <taxon>Bacteria</taxon>
        <taxon>Pseudomonadati</taxon>
        <taxon>Pseudomonadota</taxon>
        <taxon>Betaproteobacteria</taxon>
        <taxon>Burkholderiales</taxon>
        <taxon>Aquabacterium</taxon>
    </lineage>
</organism>
<dbReference type="HAMAP" id="MF_00652">
    <property type="entry name" value="UPF0246"/>
    <property type="match status" value="1"/>
</dbReference>
<evidence type="ECO:0000256" key="1">
    <source>
        <dbReference type="HAMAP-Rule" id="MF_00652"/>
    </source>
</evidence>